<dbReference type="SUPFAM" id="SSF48452">
    <property type="entry name" value="TPR-like"/>
    <property type="match status" value="1"/>
</dbReference>
<feature type="compositionally biased region" description="Polar residues" evidence="4">
    <location>
        <begin position="113"/>
        <end position="126"/>
    </location>
</feature>
<reference evidence="6" key="1">
    <citation type="journal article" date="2023" name="Mol. Phylogenet. Evol.">
        <title>Genome-scale phylogeny and comparative genomics of the fungal order Sordariales.</title>
        <authorList>
            <person name="Hensen N."/>
            <person name="Bonometti L."/>
            <person name="Westerberg I."/>
            <person name="Brannstrom I.O."/>
            <person name="Guillou S."/>
            <person name="Cros-Aarteil S."/>
            <person name="Calhoun S."/>
            <person name="Haridas S."/>
            <person name="Kuo A."/>
            <person name="Mondo S."/>
            <person name="Pangilinan J."/>
            <person name="Riley R."/>
            <person name="LaButti K."/>
            <person name="Andreopoulos B."/>
            <person name="Lipzen A."/>
            <person name="Chen C."/>
            <person name="Yan M."/>
            <person name="Daum C."/>
            <person name="Ng V."/>
            <person name="Clum A."/>
            <person name="Steindorff A."/>
            <person name="Ohm R.A."/>
            <person name="Martin F."/>
            <person name="Silar P."/>
            <person name="Natvig D.O."/>
            <person name="Lalanne C."/>
            <person name="Gautier V."/>
            <person name="Ament-Velasquez S.L."/>
            <person name="Kruys A."/>
            <person name="Hutchinson M.I."/>
            <person name="Powell A.J."/>
            <person name="Barry K."/>
            <person name="Miller A.N."/>
            <person name="Grigoriev I.V."/>
            <person name="Debuchy R."/>
            <person name="Gladieux P."/>
            <person name="Hiltunen Thoren M."/>
            <person name="Johannesson H."/>
        </authorList>
    </citation>
    <scope>NUCLEOTIDE SEQUENCE</scope>
    <source>
        <strain evidence="6">PSN243</strain>
    </source>
</reference>
<feature type="coiled-coil region" evidence="3">
    <location>
        <begin position="357"/>
        <end position="407"/>
    </location>
</feature>
<evidence type="ECO:0000259" key="5">
    <source>
        <dbReference type="Pfam" id="PF10516"/>
    </source>
</evidence>
<feature type="region of interest" description="Disordered" evidence="4">
    <location>
        <begin position="175"/>
        <end position="221"/>
    </location>
</feature>
<feature type="compositionally biased region" description="Acidic residues" evidence="4">
    <location>
        <begin position="196"/>
        <end position="221"/>
    </location>
</feature>
<name>A0AAV9H2L9_9PEZI</name>
<evidence type="ECO:0000256" key="2">
    <source>
        <dbReference type="ARBA" id="ARBA00022803"/>
    </source>
</evidence>
<dbReference type="AlphaFoldDB" id="A0AAV9H2L9"/>
<feature type="compositionally biased region" description="Basic and acidic residues" evidence="4">
    <location>
        <begin position="455"/>
        <end position="475"/>
    </location>
</feature>
<feature type="domain" description="Tetratricopeptide SHNi-TPR" evidence="5">
    <location>
        <begin position="270"/>
        <end position="306"/>
    </location>
</feature>
<evidence type="ECO:0000256" key="3">
    <source>
        <dbReference type="SAM" id="Coils"/>
    </source>
</evidence>
<protein>
    <recommendedName>
        <fullName evidence="5">Tetratricopeptide SHNi-TPR domain-containing protein</fullName>
    </recommendedName>
</protein>
<dbReference type="GO" id="GO:0006335">
    <property type="term" value="P:DNA replication-dependent chromatin assembly"/>
    <property type="evidence" value="ECO:0007669"/>
    <property type="project" value="TreeGrafter"/>
</dbReference>
<dbReference type="PANTHER" id="PTHR15081">
    <property type="entry name" value="NUCLEAR AUTOANTIGENIC SPERM PROTEIN NASP -RELATED"/>
    <property type="match status" value="1"/>
</dbReference>
<accession>A0AAV9H2L9</accession>
<feature type="region of interest" description="Disordered" evidence="4">
    <location>
        <begin position="244"/>
        <end position="263"/>
    </location>
</feature>
<comment type="caution">
    <text evidence="6">The sequence shown here is derived from an EMBL/GenBank/DDBJ whole genome shotgun (WGS) entry which is preliminary data.</text>
</comment>
<evidence type="ECO:0000313" key="7">
    <source>
        <dbReference type="Proteomes" id="UP001321760"/>
    </source>
</evidence>
<feature type="region of interest" description="Disordered" evidence="4">
    <location>
        <begin position="435"/>
        <end position="475"/>
    </location>
</feature>
<keyword evidence="1" id="KW-0677">Repeat</keyword>
<dbReference type="InterPro" id="IPR051730">
    <property type="entry name" value="NASP-like"/>
</dbReference>
<dbReference type="InterPro" id="IPR011990">
    <property type="entry name" value="TPR-like_helical_dom_sf"/>
</dbReference>
<dbReference type="EMBL" id="MU865919">
    <property type="protein sequence ID" value="KAK4453748.1"/>
    <property type="molecule type" value="Genomic_DNA"/>
</dbReference>
<organism evidence="6 7">
    <name type="scientific">Podospora aff. communis PSN243</name>
    <dbReference type="NCBI Taxonomy" id="3040156"/>
    <lineage>
        <taxon>Eukaryota</taxon>
        <taxon>Fungi</taxon>
        <taxon>Dikarya</taxon>
        <taxon>Ascomycota</taxon>
        <taxon>Pezizomycotina</taxon>
        <taxon>Sordariomycetes</taxon>
        <taxon>Sordariomycetidae</taxon>
        <taxon>Sordariales</taxon>
        <taxon>Podosporaceae</taxon>
        <taxon>Podospora</taxon>
    </lineage>
</organism>
<dbReference type="GO" id="GO:0034080">
    <property type="term" value="P:CENP-A containing chromatin assembly"/>
    <property type="evidence" value="ECO:0007669"/>
    <property type="project" value="TreeGrafter"/>
</dbReference>
<dbReference type="InterPro" id="IPR019544">
    <property type="entry name" value="Tetratricopeptide_SHNi-TPR_dom"/>
</dbReference>
<dbReference type="PANTHER" id="PTHR15081:SF1">
    <property type="entry name" value="NUCLEAR AUTOANTIGENIC SPERM PROTEIN"/>
    <property type="match status" value="1"/>
</dbReference>
<feature type="region of interest" description="Disordered" evidence="4">
    <location>
        <begin position="88"/>
        <end position="134"/>
    </location>
</feature>
<dbReference type="GO" id="GO:0005654">
    <property type="term" value="C:nucleoplasm"/>
    <property type="evidence" value="ECO:0007669"/>
    <property type="project" value="TreeGrafter"/>
</dbReference>
<feature type="compositionally biased region" description="Basic and acidic residues" evidence="4">
    <location>
        <begin position="178"/>
        <end position="195"/>
    </location>
</feature>
<evidence type="ECO:0000256" key="1">
    <source>
        <dbReference type="ARBA" id="ARBA00022737"/>
    </source>
</evidence>
<dbReference type="GO" id="GO:0042393">
    <property type="term" value="F:histone binding"/>
    <property type="evidence" value="ECO:0007669"/>
    <property type="project" value="TreeGrafter"/>
</dbReference>
<reference evidence="6" key="2">
    <citation type="submission" date="2023-05" db="EMBL/GenBank/DDBJ databases">
        <authorList>
            <consortium name="Lawrence Berkeley National Laboratory"/>
            <person name="Steindorff A."/>
            <person name="Hensen N."/>
            <person name="Bonometti L."/>
            <person name="Westerberg I."/>
            <person name="Brannstrom I.O."/>
            <person name="Guillou S."/>
            <person name="Cros-Aarteil S."/>
            <person name="Calhoun S."/>
            <person name="Haridas S."/>
            <person name="Kuo A."/>
            <person name="Mondo S."/>
            <person name="Pangilinan J."/>
            <person name="Riley R."/>
            <person name="Labutti K."/>
            <person name="Andreopoulos B."/>
            <person name="Lipzen A."/>
            <person name="Chen C."/>
            <person name="Yanf M."/>
            <person name="Daum C."/>
            <person name="Ng V."/>
            <person name="Clum A."/>
            <person name="Ohm R."/>
            <person name="Martin F."/>
            <person name="Silar P."/>
            <person name="Natvig D."/>
            <person name="Lalanne C."/>
            <person name="Gautier V."/>
            <person name="Ament-Velasquez S.L."/>
            <person name="Kruys A."/>
            <person name="Hutchinson M.I."/>
            <person name="Powell A.J."/>
            <person name="Barry K."/>
            <person name="Miller A.N."/>
            <person name="Grigoriev I.V."/>
            <person name="Debuchy R."/>
            <person name="Gladieux P."/>
            <person name="Thoren M.H."/>
            <person name="Johannesson H."/>
        </authorList>
    </citation>
    <scope>NUCLEOTIDE SEQUENCE</scope>
    <source>
        <strain evidence="6">PSN243</strain>
    </source>
</reference>
<keyword evidence="3" id="KW-0175">Coiled coil</keyword>
<dbReference type="Gene3D" id="1.25.40.10">
    <property type="entry name" value="Tetratricopeptide repeat domain"/>
    <property type="match status" value="1"/>
</dbReference>
<keyword evidence="7" id="KW-1185">Reference proteome</keyword>
<dbReference type="Pfam" id="PF10516">
    <property type="entry name" value="SHNi-TPR"/>
    <property type="match status" value="1"/>
</dbReference>
<evidence type="ECO:0000256" key="4">
    <source>
        <dbReference type="SAM" id="MobiDB-lite"/>
    </source>
</evidence>
<feature type="compositionally biased region" description="Basic and acidic residues" evidence="4">
    <location>
        <begin position="244"/>
        <end position="254"/>
    </location>
</feature>
<dbReference type="Proteomes" id="UP001321760">
    <property type="component" value="Unassembled WGS sequence"/>
</dbReference>
<feature type="compositionally biased region" description="Basic residues" evidence="4">
    <location>
        <begin position="101"/>
        <end position="111"/>
    </location>
</feature>
<keyword evidence="2" id="KW-0802">TPR repeat</keyword>
<proteinExistence type="predicted"/>
<gene>
    <name evidence="6" type="ORF">QBC34DRAFT_394945</name>
</gene>
<sequence length="475" mass="51552">MATPQTTGAATPMELDPEQAAQSLKVSLADLSAKATAFYAHKNYDEAAEVYAQAAEMQAEMNGEMSPDNAEILFLYGRALFKVGQSKSDVLGGKAPDAKKPKSAKPAKKTKPTNGTTEQKNGNGQSVAAAAEAKVEEVVAEVKEAAAEVDDAINEVDEAIKEVDEVVGEVAKAVEATVTKDEPPTEKKPLFHFEGDENFEDSDEEEDAEEGDEDEEEDDDLAMAFEILDLARVLFEKKLELLSEPESDKGKEVSEGDSPAIKHIKERLGDTHDLLAEISLENERYPNAITDSRASLRYKKELYPEESEIIAEAHFKLSLALEFASVTKSSDDNDAPAEGDKNGSAGVVDQALRDEAAVELEAAIQSTRLKLQNKEVELVTLHSPEDNDLTRRQIADVKEVIADMEQRLIELKKPPIDINQALGIPAPAAASVNQASEEVKRNANDLTGLVRKKRKAEDAPAEESAKKVKEAEGVN</sequence>
<evidence type="ECO:0000313" key="6">
    <source>
        <dbReference type="EMBL" id="KAK4453748.1"/>
    </source>
</evidence>